<dbReference type="PANTHER" id="PTHR33746">
    <property type="entry name" value="RUBRERYTHRIN"/>
    <property type="match status" value="1"/>
</dbReference>
<protein>
    <submittedName>
        <fullName evidence="2">Rubrerythrin</fullName>
    </submittedName>
</protein>
<dbReference type="GO" id="GO:0016491">
    <property type="term" value="F:oxidoreductase activity"/>
    <property type="evidence" value="ECO:0007669"/>
    <property type="project" value="InterPro"/>
</dbReference>
<name>A0A285TWU9_9PROT</name>
<dbReference type="GO" id="GO:0046872">
    <property type="term" value="F:metal ion binding"/>
    <property type="evidence" value="ECO:0007669"/>
    <property type="project" value="InterPro"/>
</dbReference>
<dbReference type="RefSeq" id="WP_097053354.1">
    <property type="nucleotide sequence ID" value="NZ_OBMM01000007.1"/>
</dbReference>
<organism evidence="2 3">
    <name type="scientific">Thalassospira xiamenensis</name>
    <dbReference type="NCBI Taxonomy" id="220697"/>
    <lineage>
        <taxon>Bacteria</taxon>
        <taxon>Pseudomonadati</taxon>
        <taxon>Pseudomonadota</taxon>
        <taxon>Alphaproteobacteria</taxon>
        <taxon>Rhodospirillales</taxon>
        <taxon>Thalassospiraceae</taxon>
        <taxon>Thalassospira</taxon>
    </lineage>
</organism>
<accession>A0A285TWU9</accession>
<evidence type="ECO:0000313" key="3">
    <source>
        <dbReference type="Proteomes" id="UP000219068"/>
    </source>
</evidence>
<dbReference type="Gene3D" id="1.20.1260.10">
    <property type="match status" value="1"/>
</dbReference>
<dbReference type="InterPro" id="IPR052753">
    <property type="entry name" value="Rbr2/Nigerythrin"/>
</dbReference>
<dbReference type="SUPFAM" id="SSF47240">
    <property type="entry name" value="Ferritin-like"/>
    <property type="match status" value="1"/>
</dbReference>
<feature type="domain" description="Ferritin-like diiron" evidence="1">
    <location>
        <begin position="2"/>
        <end position="141"/>
    </location>
</feature>
<dbReference type="PROSITE" id="PS50905">
    <property type="entry name" value="FERRITIN_LIKE"/>
    <property type="match status" value="1"/>
</dbReference>
<dbReference type="PANTHER" id="PTHR33746:SF4">
    <property type="entry name" value="RUBRERYTHRIN"/>
    <property type="match status" value="1"/>
</dbReference>
<dbReference type="InterPro" id="IPR009078">
    <property type="entry name" value="Ferritin-like_SF"/>
</dbReference>
<dbReference type="CDD" id="cd01041">
    <property type="entry name" value="Rubrerythrin"/>
    <property type="match status" value="1"/>
</dbReference>
<dbReference type="AlphaFoldDB" id="A0A285TWU9"/>
<evidence type="ECO:0000259" key="1">
    <source>
        <dbReference type="PROSITE" id="PS50905"/>
    </source>
</evidence>
<reference evidence="2 3" key="1">
    <citation type="submission" date="2017-08" db="EMBL/GenBank/DDBJ databases">
        <authorList>
            <person name="de Groot N.N."/>
        </authorList>
    </citation>
    <scope>NUCLEOTIDE SEQUENCE [LARGE SCALE GENOMIC DNA]</scope>
    <source>
        <strain evidence="2 3">USBA 78</strain>
    </source>
</reference>
<sequence length="145" mass="16190">MVLKGTRTEELLRAAFAAEAQVNRRYLYFAQQADIEGYPEIAEMFRATAEAETGHAFGHLEFLEQVGDPATGQPIGTTRLNLEAAFADEQNDAKSRYPEMARIAREEGFNDIADWFESLSRVEDAHASRMERALASFGTVSEPVE</sequence>
<proteinExistence type="predicted"/>
<dbReference type="InterPro" id="IPR003251">
    <property type="entry name" value="Rr_diiron-bd_dom"/>
</dbReference>
<dbReference type="Proteomes" id="UP000219068">
    <property type="component" value="Unassembled WGS sequence"/>
</dbReference>
<gene>
    <name evidence="2" type="ORF">SAMN05428964_107221</name>
</gene>
<dbReference type="EMBL" id="OBMM01000007">
    <property type="protein sequence ID" value="SOC29690.1"/>
    <property type="molecule type" value="Genomic_DNA"/>
</dbReference>
<dbReference type="InterPro" id="IPR012347">
    <property type="entry name" value="Ferritin-like"/>
</dbReference>
<dbReference type="Pfam" id="PF02915">
    <property type="entry name" value="Rubrerythrin"/>
    <property type="match status" value="2"/>
</dbReference>
<evidence type="ECO:0000313" key="2">
    <source>
        <dbReference type="EMBL" id="SOC29690.1"/>
    </source>
</evidence>
<dbReference type="InterPro" id="IPR009040">
    <property type="entry name" value="Ferritin-like_diiron"/>
</dbReference>